<dbReference type="Gene3D" id="2.120.10.30">
    <property type="entry name" value="TolB, C-terminal domain"/>
    <property type="match status" value="1"/>
</dbReference>
<dbReference type="InterPro" id="IPR012938">
    <property type="entry name" value="Glc/Sorbosone_DH"/>
</dbReference>
<protein>
    <submittedName>
        <fullName evidence="2">Glucose / Sorbosone dehydrogenase</fullName>
    </submittedName>
</protein>
<dbReference type="InterPro" id="IPR011041">
    <property type="entry name" value="Quinoprot_gluc/sorb_DH_b-prop"/>
</dbReference>
<name>A0A5C5ZYD5_9BACT</name>
<dbReference type="Pfam" id="PF07995">
    <property type="entry name" value="GSDH"/>
    <property type="match status" value="1"/>
</dbReference>
<dbReference type="Proteomes" id="UP000317421">
    <property type="component" value="Unassembled WGS sequence"/>
</dbReference>
<dbReference type="InterPro" id="IPR011042">
    <property type="entry name" value="6-blade_b-propeller_TolB-like"/>
</dbReference>
<evidence type="ECO:0000259" key="1">
    <source>
        <dbReference type="Pfam" id="PF07995"/>
    </source>
</evidence>
<keyword evidence="3" id="KW-1185">Reference proteome</keyword>
<evidence type="ECO:0000313" key="2">
    <source>
        <dbReference type="EMBL" id="TWT92018.1"/>
    </source>
</evidence>
<dbReference type="PANTHER" id="PTHR19328:SF75">
    <property type="entry name" value="ALDOSE SUGAR DEHYDROGENASE YLII"/>
    <property type="match status" value="1"/>
</dbReference>
<dbReference type="AlphaFoldDB" id="A0A5C5ZYD5"/>
<reference evidence="2 3" key="1">
    <citation type="submission" date="2019-02" db="EMBL/GenBank/DDBJ databases">
        <title>Deep-cultivation of Planctomycetes and their phenomic and genomic characterization uncovers novel biology.</title>
        <authorList>
            <person name="Wiegand S."/>
            <person name="Jogler M."/>
            <person name="Boedeker C."/>
            <person name="Pinto D."/>
            <person name="Vollmers J."/>
            <person name="Rivas-Marin E."/>
            <person name="Kohn T."/>
            <person name="Peeters S.H."/>
            <person name="Heuer A."/>
            <person name="Rast P."/>
            <person name="Oberbeckmann S."/>
            <person name="Bunk B."/>
            <person name="Jeske O."/>
            <person name="Meyerdierks A."/>
            <person name="Storesund J.E."/>
            <person name="Kallscheuer N."/>
            <person name="Luecker S."/>
            <person name="Lage O.M."/>
            <person name="Pohl T."/>
            <person name="Merkel B.J."/>
            <person name="Hornburger P."/>
            <person name="Mueller R.-W."/>
            <person name="Bruemmer F."/>
            <person name="Labrenz M."/>
            <person name="Spormann A.M."/>
            <person name="Op Den Camp H."/>
            <person name="Overmann J."/>
            <person name="Amann R."/>
            <person name="Jetten M.S.M."/>
            <person name="Mascher T."/>
            <person name="Medema M.H."/>
            <person name="Devos D.P."/>
            <person name="Kaster A.-K."/>
            <person name="Ovreas L."/>
            <person name="Rohde M."/>
            <person name="Galperin M.Y."/>
            <person name="Jogler C."/>
        </authorList>
    </citation>
    <scope>NUCLEOTIDE SEQUENCE [LARGE SCALE GENOMIC DNA]</scope>
    <source>
        <strain evidence="2 3">Pla108</strain>
    </source>
</reference>
<dbReference type="OrthoDB" id="9770043at2"/>
<dbReference type="SUPFAM" id="SSF50952">
    <property type="entry name" value="Soluble quinoprotein glucose dehydrogenase"/>
    <property type="match status" value="1"/>
</dbReference>
<comment type="caution">
    <text evidence="2">The sequence shown here is derived from an EMBL/GenBank/DDBJ whole genome shotgun (WGS) entry which is preliminary data.</text>
</comment>
<evidence type="ECO:0000313" key="3">
    <source>
        <dbReference type="Proteomes" id="UP000317421"/>
    </source>
</evidence>
<feature type="domain" description="Glucose/Sorbosone dehydrogenase" evidence="1">
    <location>
        <begin position="296"/>
        <end position="449"/>
    </location>
</feature>
<dbReference type="PANTHER" id="PTHR19328">
    <property type="entry name" value="HEDGEHOG-INTERACTING PROTEIN"/>
    <property type="match status" value="1"/>
</dbReference>
<organism evidence="2 3">
    <name type="scientific">Botrimarina colliarenosi</name>
    <dbReference type="NCBI Taxonomy" id="2528001"/>
    <lineage>
        <taxon>Bacteria</taxon>
        <taxon>Pseudomonadati</taxon>
        <taxon>Planctomycetota</taxon>
        <taxon>Planctomycetia</taxon>
        <taxon>Pirellulales</taxon>
        <taxon>Lacipirellulaceae</taxon>
        <taxon>Botrimarina</taxon>
    </lineage>
</organism>
<dbReference type="EMBL" id="SJPR01000013">
    <property type="protein sequence ID" value="TWT92018.1"/>
    <property type="molecule type" value="Genomic_DNA"/>
</dbReference>
<sequence length="855" mass="89983">MTLTAVCYRRPAGIVVVIVTILIGAAAAPAQIATPVVKQGLRVEISDLVQMPATLGTVGGKGDHSSSARARINFLRESPDGRLFVNDLRGQIFTLDGANQPQLFVDVDAANGGGSSIFPAMSTTGGLAAGLISFQFHPDFENNGQFYTIHGERASDAVVSPDFSTVDLRTGSHPVNWHTVITEWSMADPTASAWNEANGSRREVLRVGTTADSYFHPYGDIAFNPIAQPGDADYGMMYLSGGDWGYINGAGAPQGSPTEGQPGQLQRLDSLASSLIRIDPRSPSVTGGQAGIGDYTIPSDNPFVDGDPNTLDEIYAFGFRNGHRMVWDTDGTLFVTSVGHANVEEIERIVPGGNYGWALREGTFVNGNDLSNGGNGDADQVFPNNVPDALDVDFRGEEYLYPVAQYDHGEGNAIAGGVIYRGSAIPQLYGKFIFGDIVNGRIFAADADAMKSIDLTDPTTTVGVEEVQLYLTDNFGAQTDVDLQGDILPGRVDLRFGVDNSGEIYILTKTDGMIRRLVGGAALQLVVDRATGAISLLNGSDAAVEIDGYSLLSDLGALSPADGSWSSLSDQGQPGWQEAAPLATVLSELNPTGTLVLTGGASVSLGSAYRNTQVAFGVNAEDLVFQYSGPNGSLLTGQVTYLGDAPVNNLLLTVDPTTGEAILVNASEFSVAIDGYSILSASGTLRPSDGEWSSLADQGEAGWDEASPDAFSLSELAPEGAVTLAAGESYHLGTLFTLGGAQDLTLEFLQANAAVSESGVVRFALRGDYNQDGVVDAADYTVWRDSVVAQDGAADGSGPNGVPDGVVDQFDYDLWRTHYGASLADVATLAVPEPGALLLMTLASIRTCPRRRRKR</sequence>
<gene>
    <name evidence="2" type="ORF">Pla108_41610</name>
</gene>
<accession>A0A5C5ZYD5</accession>
<proteinExistence type="predicted"/>